<evidence type="ECO:0000313" key="3">
    <source>
        <dbReference type="Proteomes" id="UP001195769"/>
    </source>
</evidence>
<proteinExistence type="predicted"/>
<comment type="caution">
    <text evidence="2">The sequence shown here is derived from an EMBL/GenBank/DDBJ whole genome shotgun (WGS) entry which is preliminary data.</text>
</comment>
<dbReference type="AlphaFoldDB" id="A0AAD4HSH6"/>
<dbReference type="Proteomes" id="UP001195769">
    <property type="component" value="Unassembled WGS sequence"/>
</dbReference>
<gene>
    <name evidence="2" type="ORF">F5891DRAFT_1230195</name>
</gene>
<dbReference type="RefSeq" id="XP_041232697.1">
    <property type="nucleotide sequence ID" value="XM_041369561.1"/>
</dbReference>
<dbReference type="GeneID" id="64663859"/>
<feature type="region of interest" description="Disordered" evidence="1">
    <location>
        <begin position="102"/>
        <end position="166"/>
    </location>
</feature>
<organism evidence="2 3">
    <name type="scientific">Suillus fuscotomentosus</name>
    <dbReference type="NCBI Taxonomy" id="1912939"/>
    <lineage>
        <taxon>Eukaryota</taxon>
        <taxon>Fungi</taxon>
        <taxon>Dikarya</taxon>
        <taxon>Basidiomycota</taxon>
        <taxon>Agaricomycotina</taxon>
        <taxon>Agaricomycetes</taxon>
        <taxon>Agaricomycetidae</taxon>
        <taxon>Boletales</taxon>
        <taxon>Suillineae</taxon>
        <taxon>Suillaceae</taxon>
        <taxon>Suillus</taxon>
    </lineage>
</organism>
<sequence length="304" mass="33875">MTSTVTTKFQTAVPFALLSISPSLASLHASRARSLYPEESDSSFAMNCLRCGSYLLAADGSVELRRPRKRRKVADNKSNAIKTTCHRCGFISYTSFDKRETFPRSKPATGAELSLPSSVLSAPVSSQSERKPKNELIPPSSRSSVPVGLSPVAHLTRGTTPDLYTKPKKKTTVLQEMLARNREKEASPDGFQRMCMSFLMLGLERTWMKRLGNQEIQKIAPPMMVDNVLEAHAETIREQRLCMVFDLFNYCSARFIDLKRAHGVLVQLWHEHTVASLAMERNSSTISTNSLRGLSENPPSVSQH</sequence>
<reference evidence="2" key="1">
    <citation type="journal article" date="2020" name="New Phytol.">
        <title>Comparative genomics reveals dynamic genome evolution in host specialist ectomycorrhizal fungi.</title>
        <authorList>
            <person name="Lofgren L.A."/>
            <person name="Nguyen N.H."/>
            <person name="Vilgalys R."/>
            <person name="Ruytinx J."/>
            <person name="Liao H.L."/>
            <person name="Branco S."/>
            <person name="Kuo A."/>
            <person name="LaButti K."/>
            <person name="Lipzen A."/>
            <person name="Andreopoulos W."/>
            <person name="Pangilinan J."/>
            <person name="Riley R."/>
            <person name="Hundley H."/>
            <person name="Na H."/>
            <person name="Barry K."/>
            <person name="Grigoriev I.V."/>
            <person name="Stajich J.E."/>
            <person name="Kennedy P.G."/>
        </authorList>
    </citation>
    <scope>NUCLEOTIDE SEQUENCE</scope>
    <source>
        <strain evidence="2">FC203</strain>
    </source>
</reference>
<protein>
    <submittedName>
        <fullName evidence="2">Uncharacterized protein</fullName>
    </submittedName>
</protein>
<name>A0AAD4HSH6_9AGAM</name>
<dbReference type="EMBL" id="JABBWK010000003">
    <property type="protein sequence ID" value="KAG1907122.1"/>
    <property type="molecule type" value="Genomic_DNA"/>
</dbReference>
<evidence type="ECO:0000256" key="1">
    <source>
        <dbReference type="SAM" id="MobiDB-lite"/>
    </source>
</evidence>
<feature type="compositionally biased region" description="Low complexity" evidence="1">
    <location>
        <begin position="111"/>
        <end position="127"/>
    </location>
</feature>
<evidence type="ECO:0000313" key="2">
    <source>
        <dbReference type="EMBL" id="KAG1907122.1"/>
    </source>
</evidence>
<keyword evidence="3" id="KW-1185">Reference proteome</keyword>
<accession>A0AAD4HSH6</accession>